<dbReference type="PATRIC" id="fig|576611.7.peg.902"/>
<evidence type="ECO:0000256" key="2">
    <source>
        <dbReference type="ARBA" id="ARBA00023067"/>
    </source>
</evidence>
<dbReference type="Gene3D" id="4.10.520.10">
    <property type="entry name" value="IHF-like DNA-binding proteins"/>
    <property type="match status" value="1"/>
</dbReference>
<dbReference type="OrthoDB" id="9799835at2"/>
<organism evidence="5 6">
    <name type="scientific">Polynucleobacter duraquae</name>
    <dbReference type="NCBI Taxonomy" id="1835254"/>
    <lineage>
        <taxon>Bacteria</taxon>
        <taxon>Pseudomonadati</taxon>
        <taxon>Pseudomonadota</taxon>
        <taxon>Betaproteobacteria</taxon>
        <taxon>Burkholderiales</taxon>
        <taxon>Burkholderiaceae</taxon>
        <taxon>Polynucleobacter</taxon>
    </lineage>
</organism>
<dbReference type="HOGENOM" id="CLU_105066_3_1_4"/>
<keyword evidence="3 5" id="KW-0238">DNA-binding</keyword>
<dbReference type="InterPro" id="IPR010992">
    <property type="entry name" value="IHF-like_DNA-bd_dom_sf"/>
</dbReference>
<dbReference type="AlphaFoldDB" id="A0A0E3ZLL7"/>
<gene>
    <name evidence="5" type="ORF">CL55_00008870</name>
</gene>
<dbReference type="GO" id="GO:0030261">
    <property type="term" value="P:chromosome condensation"/>
    <property type="evidence" value="ECO:0007669"/>
    <property type="project" value="UniProtKB-KW"/>
</dbReference>
<dbReference type="PANTHER" id="PTHR33175">
    <property type="entry name" value="DNA-BINDING PROTEIN HU"/>
    <property type="match status" value="1"/>
</dbReference>
<dbReference type="PRINTS" id="PR01727">
    <property type="entry name" value="DNABINDINGHU"/>
</dbReference>
<evidence type="ECO:0000256" key="1">
    <source>
        <dbReference type="ARBA" id="ARBA00010529"/>
    </source>
</evidence>
<dbReference type="CDD" id="cd13831">
    <property type="entry name" value="HU"/>
    <property type="match status" value="1"/>
</dbReference>
<accession>A0A0E3ZLL7</accession>
<dbReference type="Pfam" id="PF00216">
    <property type="entry name" value="Bac_DNA_binding"/>
    <property type="match status" value="1"/>
</dbReference>
<proteinExistence type="inferred from homology"/>
<keyword evidence="2" id="KW-0226">DNA condensation</keyword>
<dbReference type="SUPFAM" id="SSF47729">
    <property type="entry name" value="IHF-like DNA-binding proteins"/>
    <property type="match status" value="1"/>
</dbReference>
<dbReference type="GO" id="GO:0003677">
    <property type="term" value="F:DNA binding"/>
    <property type="evidence" value="ECO:0007669"/>
    <property type="project" value="UniProtKB-KW"/>
</dbReference>
<dbReference type="RefSeq" id="WP_046330049.1">
    <property type="nucleotide sequence ID" value="NZ_CP007501.1"/>
</dbReference>
<evidence type="ECO:0000256" key="4">
    <source>
        <dbReference type="RuleBase" id="RU003939"/>
    </source>
</evidence>
<dbReference type="SMART" id="SM00411">
    <property type="entry name" value="BHL"/>
    <property type="match status" value="1"/>
</dbReference>
<evidence type="ECO:0000313" key="6">
    <source>
        <dbReference type="Proteomes" id="UP000061135"/>
    </source>
</evidence>
<name>A0A0E3ZLL7_9BURK</name>
<sequence>MNKVELIELISAGADIPNAAAKLALESIICRIMEAVSANEVVQIGGLGSFLQVNRSARMGRNPSTGLSVQILVIKSVVFRASSAFKRQINHP</sequence>
<dbReference type="Proteomes" id="UP000061135">
    <property type="component" value="Chromosome"/>
</dbReference>
<evidence type="ECO:0000256" key="3">
    <source>
        <dbReference type="ARBA" id="ARBA00023125"/>
    </source>
</evidence>
<dbReference type="InterPro" id="IPR000119">
    <property type="entry name" value="Hist_DNA-bd"/>
</dbReference>
<dbReference type="GO" id="GO:0030527">
    <property type="term" value="F:structural constituent of chromatin"/>
    <property type="evidence" value="ECO:0007669"/>
    <property type="project" value="InterPro"/>
</dbReference>
<comment type="similarity">
    <text evidence="1 4">Belongs to the bacterial histone-like protein family.</text>
</comment>
<dbReference type="PANTHER" id="PTHR33175:SF3">
    <property type="entry name" value="DNA-BINDING PROTEIN HU-BETA"/>
    <property type="match status" value="1"/>
</dbReference>
<evidence type="ECO:0000313" key="5">
    <source>
        <dbReference type="EMBL" id="AKD25220.1"/>
    </source>
</evidence>
<reference evidence="5 6" key="1">
    <citation type="submission" date="2014-03" db="EMBL/GenBank/DDBJ databases">
        <title>Genome of Polynucleobacter strain MWH-MoK4.</title>
        <authorList>
            <person name="Hahn M.W."/>
        </authorList>
    </citation>
    <scope>NUCLEOTIDE SEQUENCE [LARGE SCALE GENOMIC DNA]</scope>
    <source>
        <strain evidence="5 6">MWH-MoK4</strain>
    </source>
</reference>
<dbReference type="EMBL" id="CP007501">
    <property type="protein sequence ID" value="AKD25220.1"/>
    <property type="molecule type" value="Genomic_DNA"/>
</dbReference>
<dbReference type="STRING" id="1835254.CL55_00008870"/>
<dbReference type="KEGG" id="pdq:CL55_00008870"/>
<keyword evidence="6" id="KW-1185">Reference proteome</keyword>
<protein>
    <submittedName>
        <fullName evidence="5">Bacterial nucleoid DNA-binding protein</fullName>
    </submittedName>
</protein>